<accession>A0A8C5BKU5</accession>
<reference evidence="7" key="1">
    <citation type="submission" date="2025-08" db="UniProtKB">
        <authorList>
            <consortium name="Ensembl"/>
        </authorList>
    </citation>
    <scope>IDENTIFICATION</scope>
</reference>
<dbReference type="PANTHER" id="PTHR15012">
    <property type="entry name" value="APICAL PROTEIN/SHROOM-RELATED"/>
    <property type="match status" value="1"/>
</dbReference>
<dbReference type="OMA" id="QECTHTS"/>
<feature type="compositionally biased region" description="Pro residues" evidence="5">
    <location>
        <begin position="51"/>
        <end position="61"/>
    </location>
</feature>
<evidence type="ECO:0000256" key="2">
    <source>
        <dbReference type="ARBA" id="ARBA00006469"/>
    </source>
</evidence>
<comment type="subcellular location">
    <subcellularLocation>
        <location evidence="1">Cytoplasm</location>
        <location evidence="1">Cytoskeleton</location>
    </subcellularLocation>
</comment>
<dbReference type="Gene3D" id="6.10.250.3120">
    <property type="match status" value="1"/>
</dbReference>
<evidence type="ECO:0000256" key="5">
    <source>
        <dbReference type="SAM" id="MobiDB-lite"/>
    </source>
</evidence>
<feature type="region of interest" description="Disordered" evidence="5">
    <location>
        <begin position="1"/>
        <end position="92"/>
    </location>
</feature>
<organism evidence="7 8">
    <name type="scientific">Gadus morhua</name>
    <name type="common">Atlantic cod</name>
    <dbReference type="NCBI Taxonomy" id="8049"/>
    <lineage>
        <taxon>Eukaryota</taxon>
        <taxon>Metazoa</taxon>
        <taxon>Chordata</taxon>
        <taxon>Craniata</taxon>
        <taxon>Vertebrata</taxon>
        <taxon>Euteleostomi</taxon>
        <taxon>Actinopterygii</taxon>
        <taxon>Neopterygii</taxon>
        <taxon>Teleostei</taxon>
        <taxon>Neoteleostei</taxon>
        <taxon>Acanthomorphata</taxon>
        <taxon>Zeiogadaria</taxon>
        <taxon>Gadariae</taxon>
        <taxon>Gadiformes</taxon>
        <taxon>Gadoidei</taxon>
        <taxon>Gadidae</taxon>
        <taxon>Gadus</taxon>
    </lineage>
</organism>
<keyword evidence="3" id="KW-0963">Cytoplasm</keyword>
<evidence type="ECO:0000313" key="7">
    <source>
        <dbReference type="Ensembl" id="ENSGMOP00000047430.1"/>
    </source>
</evidence>
<dbReference type="Proteomes" id="UP000694546">
    <property type="component" value="Chromosome 7"/>
</dbReference>
<dbReference type="GO" id="GO:0016324">
    <property type="term" value="C:apical plasma membrane"/>
    <property type="evidence" value="ECO:0007669"/>
    <property type="project" value="TreeGrafter"/>
</dbReference>
<evidence type="ECO:0000256" key="1">
    <source>
        <dbReference type="ARBA" id="ARBA00004245"/>
    </source>
</evidence>
<dbReference type="GO" id="GO:0043296">
    <property type="term" value="C:apical junction complex"/>
    <property type="evidence" value="ECO:0007669"/>
    <property type="project" value="TreeGrafter"/>
</dbReference>
<dbReference type="GO" id="GO:0051015">
    <property type="term" value="F:actin filament binding"/>
    <property type="evidence" value="ECO:0007669"/>
    <property type="project" value="InterPro"/>
</dbReference>
<evidence type="ECO:0000256" key="3">
    <source>
        <dbReference type="ARBA" id="ARBA00022490"/>
    </source>
</evidence>
<feature type="domain" description="ASD2" evidence="6">
    <location>
        <begin position="93"/>
        <end position="374"/>
    </location>
</feature>
<dbReference type="AlphaFoldDB" id="A0A8C5BKU5"/>
<feature type="region of interest" description="Disordered" evidence="5">
    <location>
        <begin position="119"/>
        <end position="161"/>
    </location>
</feature>
<protein>
    <recommendedName>
        <fullName evidence="6">ASD2 domain-containing protein</fullName>
    </recommendedName>
</protein>
<sequence length="381" mass="41779">GSPPTRTAPVRIVQSECSEREGRAYLPPPHLGPPPLPSPASSSSLFSVYTRPPPPPSPPTLVQPTPTQTGALVVCPRGGDGGGGGEEEEAQRERLCQAIGVRDRALAEVLDRRGMRTTMDLMEGLFPQEGPPRDQRRRGPMGPRPAAEDPPGPLVPSSSYYSTSAPKAELLIRMKDILLEEEPEEQGEEPDQQDLVLKKRALILSLAQKLSVLREARLGLQEELQQNEALGREVEAGVQRLCPPHQLDKFRMFVGDLDKVVSLLLSLAGRLARTEIALGAAGEGAPDTGERRTLEEKRLLLLRQHADALELKANLDRRECVVSRVMEARLDPGALEDYRHHVRMKGALATERRLLDDRLKLGAEQLACLMDTMARGECTSI</sequence>
<keyword evidence="8" id="KW-1185">Reference proteome</keyword>
<dbReference type="GeneTree" id="ENSGT00940000155212"/>
<evidence type="ECO:0000259" key="6">
    <source>
        <dbReference type="PROSITE" id="PS51307"/>
    </source>
</evidence>
<evidence type="ECO:0000256" key="4">
    <source>
        <dbReference type="ARBA" id="ARBA00023212"/>
    </source>
</evidence>
<dbReference type="Ensembl" id="ENSGMOT00000052951.1">
    <property type="protein sequence ID" value="ENSGMOP00000047430.1"/>
    <property type="gene ID" value="ENSGMOG00000029267.1"/>
</dbReference>
<reference evidence="7" key="2">
    <citation type="submission" date="2025-09" db="UniProtKB">
        <authorList>
            <consortium name="Ensembl"/>
        </authorList>
    </citation>
    <scope>IDENTIFICATION</scope>
</reference>
<dbReference type="Pfam" id="PF08687">
    <property type="entry name" value="ASD2"/>
    <property type="match status" value="1"/>
</dbReference>
<comment type="similarity">
    <text evidence="2">Belongs to the shroom family.</text>
</comment>
<dbReference type="GO" id="GO:0030864">
    <property type="term" value="C:cortical actin cytoskeleton"/>
    <property type="evidence" value="ECO:0007669"/>
    <property type="project" value="TreeGrafter"/>
</dbReference>
<dbReference type="InterPro" id="IPR027685">
    <property type="entry name" value="Shroom_fam"/>
</dbReference>
<proteinExistence type="inferred from homology"/>
<evidence type="ECO:0000313" key="8">
    <source>
        <dbReference type="Proteomes" id="UP000694546"/>
    </source>
</evidence>
<dbReference type="PANTHER" id="PTHR15012:SF38">
    <property type="entry name" value="PROTEIN SHROOM2-LIKE ISOFORM X1"/>
    <property type="match status" value="1"/>
</dbReference>
<dbReference type="PROSITE" id="PS51307">
    <property type="entry name" value="ASD2"/>
    <property type="match status" value="1"/>
</dbReference>
<feature type="compositionally biased region" description="Pro residues" evidence="5">
    <location>
        <begin position="26"/>
        <end position="38"/>
    </location>
</feature>
<name>A0A8C5BKU5_GADMO</name>
<keyword evidence="4" id="KW-0206">Cytoskeleton</keyword>
<dbReference type="GO" id="GO:0005912">
    <property type="term" value="C:adherens junction"/>
    <property type="evidence" value="ECO:0007669"/>
    <property type="project" value="TreeGrafter"/>
</dbReference>
<dbReference type="GO" id="GO:0007015">
    <property type="term" value="P:actin filament organization"/>
    <property type="evidence" value="ECO:0007669"/>
    <property type="project" value="TreeGrafter"/>
</dbReference>
<dbReference type="InterPro" id="IPR014799">
    <property type="entry name" value="ASD2_dom"/>
</dbReference>